<evidence type="ECO:0000313" key="4">
    <source>
        <dbReference type="Proteomes" id="UP000317494"/>
    </source>
</evidence>
<accession>A0A507C4R2</accession>
<sequence>MINIVRGCLEQDERPAYLKSSSKSRNTPMKRRADVADSAQKPRSNNGIEFLSQEFMHCEQCMMTIYNVVPCHCYP</sequence>
<dbReference type="EMBL" id="QEAN01000437">
    <property type="protein sequence ID" value="TPX37270.1"/>
    <property type="molecule type" value="Genomic_DNA"/>
</dbReference>
<dbReference type="EMBL" id="QEAN01000513">
    <property type="protein sequence ID" value="TPX34099.1"/>
    <property type="molecule type" value="Genomic_DNA"/>
</dbReference>
<name>A0A507C4R2_9FUNG</name>
<dbReference type="VEuPathDB" id="FungiDB:SeMB42_g07384"/>
<evidence type="ECO:0000313" key="2">
    <source>
        <dbReference type="EMBL" id="TPX34099.1"/>
    </source>
</evidence>
<gene>
    <name evidence="3" type="ORF">SeMB42_g06966</name>
    <name evidence="2" type="ORF">SeMB42_g07384</name>
</gene>
<evidence type="ECO:0000313" key="3">
    <source>
        <dbReference type="EMBL" id="TPX37270.1"/>
    </source>
</evidence>
<evidence type="ECO:0000256" key="1">
    <source>
        <dbReference type="SAM" id="MobiDB-lite"/>
    </source>
</evidence>
<proteinExistence type="predicted"/>
<dbReference type="VEuPathDB" id="FungiDB:SeMB42_g06966"/>
<feature type="region of interest" description="Disordered" evidence="1">
    <location>
        <begin position="15"/>
        <end position="44"/>
    </location>
</feature>
<dbReference type="Proteomes" id="UP000317494">
    <property type="component" value="Unassembled WGS sequence"/>
</dbReference>
<comment type="caution">
    <text evidence="2">The sequence shown here is derived from an EMBL/GenBank/DDBJ whole genome shotgun (WGS) entry which is preliminary data.</text>
</comment>
<protein>
    <submittedName>
        <fullName evidence="2">Uncharacterized protein</fullName>
    </submittedName>
</protein>
<keyword evidence="4" id="KW-1185">Reference proteome</keyword>
<reference evidence="2 4" key="1">
    <citation type="journal article" date="2019" name="Sci. Rep.">
        <title>Comparative genomics of chytrid fungi reveal insights into the obligate biotrophic and pathogenic lifestyle of Synchytrium endobioticum.</title>
        <authorList>
            <person name="van de Vossenberg B.T.L.H."/>
            <person name="Warris S."/>
            <person name="Nguyen H.D.T."/>
            <person name="van Gent-Pelzer M.P.E."/>
            <person name="Joly D.L."/>
            <person name="van de Geest H.C."/>
            <person name="Bonants P.J.M."/>
            <person name="Smith D.S."/>
            <person name="Levesque C.A."/>
            <person name="van der Lee T.A.J."/>
        </authorList>
    </citation>
    <scope>NUCLEOTIDE SEQUENCE [LARGE SCALE GENOMIC DNA]</scope>
    <source>
        <strain evidence="2 4">MB42</strain>
    </source>
</reference>
<organism evidence="2 4">
    <name type="scientific">Synchytrium endobioticum</name>
    <dbReference type="NCBI Taxonomy" id="286115"/>
    <lineage>
        <taxon>Eukaryota</taxon>
        <taxon>Fungi</taxon>
        <taxon>Fungi incertae sedis</taxon>
        <taxon>Chytridiomycota</taxon>
        <taxon>Chytridiomycota incertae sedis</taxon>
        <taxon>Chytridiomycetes</taxon>
        <taxon>Synchytriales</taxon>
        <taxon>Synchytriaceae</taxon>
        <taxon>Synchytrium</taxon>
    </lineage>
</organism>
<dbReference type="AlphaFoldDB" id="A0A507C4R2"/>